<keyword evidence="3" id="KW-1185">Reference proteome</keyword>
<dbReference type="RefSeq" id="WP_251374138.1">
    <property type="nucleotide sequence ID" value="NZ_CP047166.1"/>
</dbReference>
<organism evidence="2 3">
    <name type="scientific">Ponticoccus alexandrii</name>
    <dbReference type="NCBI Taxonomy" id="1943633"/>
    <lineage>
        <taxon>Bacteria</taxon>
        <taxon>Pseudomonadati</taxon>
        <taxon>Pseudomonadota</taxon>
        <taxon>Alphaproteobacteria</taxon>
        <taxon>Rhodobacterales</taxon>
        <taxon>Roseobacteraceae</taxon>
        <taxon>Ponticoccus</taxon>
    </lineage>
</organism>
<evidence type="ECO:0000256" key="1">
    <source>
        <dbReference type="SAM" id="Phobius"/>
    </source>
</evidence>
<evidence type="ECO:0000313" key="3">
    <source>
        <dbReference type="Proteomes" id="UP000596387"/>
    </source>
</evidence>
<feature type="transmembrane region" description="Helical" evidence="1">
    <location>
        <begin position="31"/>
        <end position="52"/>
    </location>
</feature>
<protein>
    <submittedName>
        <fullName evidence="2">Uncharacterized protein</fullName>
    </submittedName>
</protein>
<sequence>MHMSVLCVPDQAGARSLLSVSIRLSRGVFMIWKFLILHLKLAMAFIITPLVLVLEIPLWIKLPLVAFIVLYMFFSYRRFLLKKDS</sequence>
<dbReference type="EMBL" id="CP047166">
    <property type="protein sequence ID" value="QRF68049.1"/>
    <property type="molecule type" value="Genomic_DNA"/>
</dbReference>
<dbReference type="Proteomes" id="UP000596387">
    <property type="component" value="Chromosome"/>
</dbReference>
<keyword evidence="1" id="KW-1133">Transmembrane helix</keyword>
<keyword evidence="1" id="KW-0472">Membrane</keyword>
<reference evidence="2 3" key="1">
    <citation type="submission" date="2019-12" db="EMBL/GenBank/DDBJ databases">
        <title>Complete Genome Sequence of a Quorum-Sensing Bacterium,Rhodobacteraceae bacterium C31, Isolated from a marine microalgae symbiotic bacteria.</title>
        <authorList>
            <person name="Zhang Y."/>
        </authorList>
    </citation>
    <scope>NUCLEOTIDE SEQUENCE [LARGE SCALE GENOMIC DNA]</scope>
    <source>
        <strain evidence="2 3">C31</strain>
    </source>
</reference>
<feature type="transmembrane region" description="Helical" evidence="1">
    <location>
        <begin position="58"/>
        <end position="76"/>
    </location>
</feature>
<proteinExistence type="predicted"/>
<name>A0ABX7FEM3_9RHOB</name>
<gene>
    <name evidence="2" type="ORF">GQA70_18100</name>
</gene>
<keyword evidence="1" id="KW-0812">Transmembrane</keyword>
<accession>A0ABX7FEM3</accession>
<evidence type="ECO:0000313" key="2">
    <source>
        <dbReference type="EMBL" id="QRF68049.1"/>
    </source>
</evidence>